<dbReference type="Pfam" id="PF12838">
    <property type="entry name" value="Fer4_7"/>
    <property type="match status" value="1"/>
</dbReference>
<dbReference type="SUPFAM" id="SSF52518">
    <property type="entry name" value="Thiamin diphosphate-binding fold (THDP-binding)"/>
    <property type="match status" value="1"/>
</dbReference>
<dbReference type="PROSITE" id="PS51379">
    <property type="entry name" value="4FE4S_FER_2"/>
    <property type="match status" value="2"/>
</dbReference>
<sequence length="277" mass="30211">PDICIQCGRCSLLCPHAAIRIKAYDAEQLKNAPATFKSADAKGKDFAGMKFTVQVAPEDCTGCGACVISCPAEEKDENKKPTGRKAINMVPQEPIRGPEREKYEYFLSIPNTDPKRFRADTVKGSQLIQPLFEYSGACAGCGETPYVKLLSQLFGDRAMIGNATGCSSIYGGNLPTTPYRKRSDGRGPTWSNSLFEDTAEFAMGMRLTVDKFKERALALLDTVVGKACVDAKLAEEIRTATLADEPAQAAIEQQRGRVDKLKEQCSKSSCEDCKQLL</sequence>
<dbReference type="EMBL" id="BART01026686">
    <property type="protein sequence ID" value="GAG99871.1"/>
    <property type="molecule type" value="Genomic_DNA"/>
</dbReference>
<comment type="caution">
    <text evidence="2">The sequence shown here is derived from an EMBL/GenBank/DDBJ whole genome shotgun (WGS) entry which is preliminary data.</text>
</comment>
<evidence type="ECO:0000313" key="2">
    <source>
        <dbReference type="EMBL" id="GAG99871.1"/>
    </source>
</evidence>
<dbReference type="SUPFAM" id="SSF54862">
    <property type="entry name" value="4Fe-4S ferredoxins"/>
    <property type="match status" value="1"/>
</dbReference>
<organism evidence="2">
    <name type="scientific">marine sediment metagenome</name>
    <dbReference type="NCBI Taxonomy" id="412755"/>
    <lineage>
        <taxon>unclassified sequences</taxon>
        <taxon>metagenomes</taxon>
        <taxon>ecological metagenomes</taxon>
    </lineage>
</organism>
<evidence type="ECO:0000259" key="1">
    <source>
        <dbReference type="PROSITE" id="PS51379"/>
    </source>
</evidence>
<feature type="non-terminal residue" evidence="2">
    <location>
        <position position="277"/>
    </location>
</feature>
<dbReference type="InterPro" id="IPR050722">
    <property type="entry name" value="Pyruvate:ferred/Flavod_OxRd"/>
</dbReference>
<dbReference type="Gene3D" id="3.30.70.20">
    <property type="match status" value="1"/>
</dbReference>
<reference evidence="2" key="1">
    <citation type="journal article" date="2014" name="Front. Microbiol.">
        <title>High frequency of phylogenetically diverse reductive dehalogenase-homologous genes in deep subseafloor sedimentary metagenomes.</title>
        <authorList>
            <person name="Kawai M."/>
            <person name="Futagami T."/>
            <person name="Toyoda A."/>
            <person name="Takaki Y."/>
            <person name="Nishi S."/>
            <person name="Hori S."/>
            <person name="Arai W."/>
            <person name="Tsubouchi T."/>
            <person name="Morono Y."/>
            <person name="Uchiyama I."/>
            <person name="Ito T."/>
            <person name="Fujiyama A."/>
            <person name="Inagaki F."/>
            <person name="Takami H."/>
        </authorList>
    </citation>
    <scope>NUCLEOTIDE SEQUENCE</scope>
    <source>
        <strain evidence="2">Expedition CK06-06</strain>
    </source>
</reference>
<dbReference type="InterPro" id="IPR017896">
    <property type="entry name" value="4Fe4S_Fe-S-bd"/>
</dbReference>
<dbReference type="AlphaFoldDB" id="X1DTX4"/>
<dbReference type="Gene3D" id="3.40.50.970">
    <property type="match status" value="1"/>
</dbReference>
<feature type="domain" description="4Fe-4S ferredoxin-type" evidence="1">
    <location>
        <begin position="51"/>
        <end position="80"/>
    </location>
</feature>
<dbReference type="PANTHER" id="PTHR32154:SF0">
    <property type="entry name" value="PYRUVATE-FLAVODOXIN OXIDOREDUCTASE-RELATED"/>
    <property type="match status" value="1"/>
</dbReference>
<proteinExistence type="predicted"/>
<protein>
    <recommendedName>
        <fullName evidence="1">4Fe-4S ferredoxin-type domain-containing protein</fullName>
    </recommendedName>
</protein>
<dbReference type="InterPro" id="IPR029061">
    <property type="entry name" value="THDP-binding"/>
</dbReference>
<name>X1DTX4_9ZZZZ</name>
<accession>X1DTX4</accession>
<dbReference type="InterPro" id="IPR017900">
    <property type="entry name" value="4Fe4S_Fe_S_CS"/>
</dbReference>
<feature type="non-terminal residue" evidence="2">
    <location>
        <position position="1"/>
    </location>
</feature>
<dbReference type="GO" id="GO:0006979">
    <property type="term" value="P:response to oxidative stress"/>
    <property type="evidence" value="ECO:0007669"/>
    <property type="project" value="TreeGrafter"/>
</dbReference>
<dbReference type="PROSITE" id="PS00198">
    <property type="entry name" value="4FE4S_FER_1"/>
    <property type="match status" value="1"/>
</dbReference>
<feature type="domain" description="4Fe-4S ferredoxin-type" evidence="1">
    <location>
        <begin position="1"/>
        <end position="24"/>
    </location>
</feature>
<gene>
    <name evidence="2" type="ORF">S01H4_47515</name>
</gene>
<dbReference type="PANTHER" id="PTHR32154">
    <property type="entry name" value="PYRUVATE-FLAVODOXIN OXIDOREDUCTASE-RELATED"/>
    <property type="match status" value="1"/>
</dbReference>